<feature type="active site" description="Proton donor" evidence="6">
    <location>
        <position position="376"/>
    </location>
</feature>
<feature type="binding site" evidence="7">
    <location>
        <position position="296"/>
    </location>
    <ligand>
        <name>Zn(2+)</name>
        <dbReference type="ChEBI" id="CHEBI:29105"/>
        <note>catalytic</note>
    </ligand>
</feature>
<keyword evidence="8" id="KW-1133">Transmembrane helix</keyword>
<feature type="domain" description="Peptidase M48" evidence="10">
    <location>
        <begin position="228"/>
        <end position="424"/>
    </location>
</feature>
<evidence type="ECO:0000256" key="9">
    <source>
        <dbReference type="SAM" id="SignalP"/>
    </source>
</evidence>
<dbReference type="GO" id="GO:0071586">
    <property type="term" value="P:CAAX-box protein processing"/>
    <property type="evidence" value="ECO:0007669"/>
    <property type="project" value="InterPro"/>
</dbReference>
<comment type="cofactor">
    <cofactor evidence="7">
        <name>Zn(2+)</name>
        <dbReference type="ChEBI" id="CHEBI:29105"/>
    </cofactor>
    <text evidence="7">Binds 1 zinc ion per subunit.</text>
</comment>
<feature type="transmembrane region" description="Helical" evidence="8">
    <location>
        <begin position="305"/>
        <end position="324"/>
    </location>
</feature>
<evidence type="ECO:0000259" key="10">
    <source>
        <dbReference type="Pfam" id="PF01435"/>
    </source>
</evidence>
<dbReference type="RefSeq" id="WP_129835681.1">
    <property type="nucleotide sequence ID" value="NZ_CP035704.1"/>
</dbReference>
<accession>A0A411HNK5</accession>
<sequence>MKTLFQVMLLALVVLLSCNTVHAEAPIARDFPPGLQIPDAARPSPNFDVDRATEAYLNLLTPEQRALSNDYFEGGYWLQLWGLLYGLAVSALLLWGGISQRLRDIARRITQRTWLNTMLYIAQWLVVGFLLSLPLDIYQGFVREHQYGLATQGFGGWFGDELKDLIVSLIAGPLVLALVYAAVRRAGARWWLWASGIGFVFALLMAMIAPVLISPLFNDYKPLRAGPAREAVMSLARANQIPTENVVEFDASRQTTRVSANVSGFLNTTRVSLNDNLLNKTSLPEIKAVLGHEMGHYVLNHSLRLVIYFTLVLTLGFWITHRVFDWSLARWGRRLGLENRGDPAALPLATAILSLFFFLATPLMNSITRQAEAEADAYGLNAAREPNGFAMAAMRLSTYRKLRPGALEEVMFYDHPSGYTRVHASMLWLKENQDNATANATLPAAAPLAQ</sequence>
<evidence type="ECO:0000256" key="5">
    <source>
        <dbReference type="ARBA" id="ARBA00023049"/>
    </source>
</evidence>
<feature type="transmembrane region" description="Helical" evidence="8">
    <location>
        <begin position="76"/>
        <end position="96"/>
    </location>
</feature>
<dbReference type="GO" id="GO:0004222">
    <property type="term" value="F:metalloendopeptidase activity"/>
    <property type="evidence" value="ECO:0007669"/>
    <property type="project" value="InterPro"/>
</dbReference>
<feature type="chain" id="PRO_5019528570" evidence="9">
    <location>
        <begin position="24"/>
        <end position="450"/>
    </location>
</feature>
<feature type="transmembrane region" description="Helical" evidence="8">
    <location>
        <begin position="190"/>
        <end position="213"/>
    </location>
</feature>
<evidence type="ECO:0000256" key="6">
    <source>
        <dbReference type="PIRSR" id="PIRSR627057-1"/>
    </source>
</evidence>
<dbReference type="Pfam" id="PF16491">
    <property type="entry name" value="Peptidase_M48_N"/>
    <property type="match status" value="1"/>
</dbReference>
<evidence type="ECO:0000313" key="12">
    <source>
        <dbReference type="EMBL" id="QBB72068.1"/>
    </source>
</evidence>
<keyword evidence="5" id="KW-0482">Metalloprotease</keyword>
<organism evidence="12 13">
    <name type="scientific">Pseudolysobacter antarcticus</name>
    <dbReference type="NCBI Taxonomy" id="2511995"/>
    <lineage>
        <taxon>Bacteria</taxon>
        <taxon>Pseudomonadati</taxon>
        <taxon>Pseudomonadota</taxon>
        <taxon>Gammaproteobacteria</taxon>
        <taxon>Lysobacterales</taxon>
        <taxon>Rhodanobacteraceae</taxon>
        <taxon>Pseudolysobacter</taxon>
    </lineage>
</organism>
<feature type="transmembrane region" description="Helical" evidence="8">
    <location>
        <begin position="117"/>
        <end position="135"/>
    </location>
</feature>
<evidence type="ECO:0000259" key="11">
    <source>
        <dbReference type="Pfam" id="PF16491"/>
    </source>
</evidence>
<evidence type="ECO:0000256" key="7">
    <source>
        <dbReference type="PIRSR" id="PIRSR627057-2"/>
    </source>
</evidence>
<feature type="signal peptide" evidence="9">
    <location>
        <begin position="1"/>
        <end position="23"/>
    </location>
</feature>
<dbReference type="Pfam" id="PF01435">
    <property type="entry name" value="Peptidase_M48"/>
    <property type="match status" value="1"/>
</dbReference>
<proteinExistence type="predicted"/>
<gene>
    <name evidence="12" type="ORF">ELE36_17790</name>
</gene>
<keyword evidence="9" id="KW-0732">Signal</keyword>
<dbReference type="Proteomes" id="UP000291562">
    <property type="component" value="Chromosome"/>
</dbReference>
<evidence type="ECO:0000256" key="2">
    <source>
        <dbReference type="ARBA" id="ARBA00022723"/>
    </source>
</evidence>
<feature type="domain" description="CAAX prenyl protease 1 N-terminal" evidence="11">
    <location>
        <begin position="59"/>
        <end position="218"/>
    </location>
</feature>
<dbReference type="AlphaFoldDB" id="A0A411HNK5"/>
<keyword evidence="3" id="KW-0378">Hydrolase</keyword>
<keyword evidence="4 7" id="KW-0862">Zinc</keyword>
<dbReference type="PANTHER" id="PTHR10120">
    <property type="entry name" value="CAAX PRENYL PROTEASE 1"/>
    <property type="match status" value="1"/>
</dbReference>
<evidence type="ECO:0000256" key="3">
    <source>
        <dbReference type="ARBA" id="ARBA00022801"/>
    </source>
</evidence>
<dbReference type="InterPro" id="IPR001915">
    <property type="entry name" value="Peptidase_M48"/>
</dbReference>
<keyword evidence="8" id="KW-0812">Transmembrane</keyword>
<reference evidence="12 13" key="1">
    <citation type="submission" date="2019-01" db="EMBL/GenBank/DDBJ databases">
        <title>Pseudolysobacter antarctica gen. nov., sp. nov., isolated from Fildes Peninsula, Antarctica.</title>
        <authorList>
            <person name="Wei Z."/>
            <person name="Peng F."/>
        </authorList>
    </citation>
    <scope>NUCLEOTIDE SEQUENCE [LARGE SCALE GENOMIC DNA]</scope>
    <source>
        <strain evidence="12 13">AQ6-296</strain>
    </source>
</reference>
<evidence type="ECO:0000256" key="1">
    <source>
        <dbReference type="ARBA" id="ARBA00022670"/>
    </source>
</evidence>
<protein>
    <submittedName>
        <fullName evidence="12">M48 family peptidase</fullName>
    </submittedName>
</protein>
<dbReference type="InterPro" id="IPR032456">
    <property type="entry name" value="Peptidase_M48_N"/>
</dbReference>
<evidence type="ECO:0000256" key="8">
    <source>
        <dbReference type="SAM" id="Phobius"/>
    </source>
</evidence>
<name>A0A411HNK5_9GAMM</name>
<dbReference type="EMBL" id="CP035704">
    <property type="protein sequence ID" value="QBB72068.1"/>
    <property type="molecule type" value="Genomic_DNA"/>
</dbReference>
<dbReference type="OrthoDB" id="9781930at2"/>
<dbReference type="Gene3D" id="3.30.2010.10">
    <property type="entry name" value="Metalloproteases ('zincins'), catalytic domain"/>
    <property type="match status" value="1"/>
</dbReference>
<dbReference type="GO" id="GO:0046872">
    <property type="term" value="F:metal ion binding"/>
    <property type="evidence" value="ECO:0007669"/>
    <property type="project" value="UniProtKB-KW"/>
</dbReference>
<dbReference type="KEGG" id="xbc:ELE36_17790"/>
<feature type="active site" evidence="6">
    <location>
        <position position="293"/>
    </location>
</feature>
<dbReference type="InterPro" id="IPR027057">
    <property type="entry name" value="CAXX_Prtase_1"/>
</dbReference>
<keyword evidence="2 7" id="KW-0479">Metal-binding</keyword>
<keyword evidence="13" id="KW-1185">Reference proteome</keyword>
<evidence type="ECO:0000256" key="4">
    <source>
        <dbReference type="ARBA" id="ARBA00022833"/>
    </source>
</evidence>
<keyword evidence="8" id="KW-0472">Membrane</keyword>
<dbReference type="PROSITE" id="PS51257">
    <property type="entry name" value="PROKAR_LIPOPROTEIN"/>
    <property type="match status" value="1"/>
</dbReference>
<dbReference type="CDD" id="cd07343">
    <property type="entry name" value="M48A_Zmpste24p_like"/>
    <property type="match status" value="1"/>
</dbReference>
<feature type="transmembrane region" description="Helical" evidence="8">
    <location>
        <begin position="165"/>
        <end position="183"/>
    </location>
</feature>
<feature type="binding site" evidence="7">
    <location>
        <position position="372"/>
    </location>
    <ligand>
        <name>Zn(2+)</name>
        <dbReference type="ChEBI" id="CHEBI:29105"/>
        <note>catalytic</note>
    </ligand>
</feature>
<feature type="binding site" evidence="7">
    <location>
        <position position="292"/>
    </location>
    <ligand>
        <name>Zn(2+)</name>
        <dbReference type="ChEBI" id="CHEBI:29105"/>
        <note>catalytic</note>
    </ligand>
</feature>
<evidence type="ECO:0000313" key="13">
    <source>
        <dbReference type="Proteomes" id="UP000291562"/>
    </source>
</evidence>
<feature type="transmembrane region" description="Helical" evidence="8">
    <location>
        <begin position="345"/>
        <end position="364"/>
    </location>
</feature>
<keyword evidence="1" id="KW-0645">Protease</keyword>